<accession>A0ABR9UL47</accession>
<evidence type="ECO:0000256" key="3">
    <source>
        <dbReference type="ARBA" id="ARBA00022840"/>
    </source>
</evidence>
<gene>
    <name evidence="5" type="ORF">IQ230_01270</name>
</gene>
<dbReference type="Gene3D" id="3.40.50.10420">
    <property type="entry name" value="NagB/RpiA/CoA transferase-like"/>
    <property type="match status" value="1"/>
</dbReference>
<organism evidence="5 6">
    <name type="scientific">Gloeocapsopsis crepidinum LEGE 06123</name>
    <dbReference type="NCBI Taxonomy" id="588587"/>
    <lineage>
        <taxon>Bacteria</taxon>
        <taxon>Bacillati</taxon>
        <taxon>Cyanobacteriota</taxon>
        <taxon>Cyanophyceae</taxon>
        <taxon>Oscillatoriophycideae</taxon>
        <taxon>Chroococcales</taxon>
        <taxon>Chroococcaceae</taxon>
        <taxon>Gloeocapsopsis</taxon>
    </lineage>
</organism>
<comment type="caution">
    <text evidence="5">The sequence shown here is derived from an EMBL/GenBank/DDBJ whole genome shotgun (WGS) entry which is preliminary data.</text>
</comment>
<dbReference type="InterPro" id="IPR002698">
    <property type="entry name" value="FTHF_cligase"/>
</dbReference>
<comment type="similarity">
    <text evidence="1 4">Belongs to the 5-formyltetrahydrofolate cyclo-ligase family.</text>
</comment>
<evidence type="ECO:0000313" key="5">
    <source>
        <dbReference type="EMBL" id="MBE9189018.1"/>
    </source>
</evidence>
<keyword evidence="3 4" id="KW-0067">ATP-binding</keyword>
<keyword evidence="4" id="KW-0479">Metal-binding</keyword>
<dbReference type="InterPro" id="IPR024185">
    <property type="entry name" value="FTHF_cligase-like_sf"/>
</dbReference>
<evidence type="ECO:0000256" key="1">
    <source>
        <dbReference type="ARBA" id="ARBA00010638"/>
    </source>
</evidence>
<comment type="cofactor">
    <cofactor evidence="4">
        <name>Mg(2+)</name>
        <dbReference type="ChEBI" id="CHEBI:18420"/>
    </cofactor>
</comment>
<dbReference type="PANTHER" id="PTHR23407">
    <property type="entry name" value="ATPASE INHIBITOR/5-FORMYLTETRAHYDROFOLATE CYCLO-LIGASE"/>
    <property type="match status" value="1"/>
</dbReference>
<dbReference type="GO" id="GO:0030272">
    <property type="term" value="F:5-formyltetrahydrofolate cyclo-ligase activity"/>
    <property type="evidence" value="ECO:0007669"/>
    <property type="project" value="UniProtKB-EC"/>
</dbReference>
<dbReference type="EC" id="6.3.3.2" evidence="4"/>
<protein>
    <recommendedName>
        <fullName evidence="4">5-formyltetrahydrofolate cyclo-ligase</fullName>
        <ecNumber evidence="4">6.3.3.2</ecNumber>
    </recommendedName>
</protein>
<evidence type="ECO:0000256" key="4">
    <source>
        <dbReference type="RuleBase" id="RU361279"/>
    </source>
</evidence>
<proteinExistence type="inferred from homology"/>
<reference evidence="5 6" key="1">
    <citation type="submission" date="2020-10" db="EMBL/GenBank/DDBJ databases">
        <authorList>
            <person name="Castelo-Branco R."/>
            <person name="Eusebio N."/>
            <person name="Adriana R."/>
            <person name="Vieira A."/>
            <person name="Brugerolle De Fraissinette N."/>
            <person name="Rezende De Castro R."/>
            <person name="Schneider M.P."/>
            <person name="Vasconcelos V."/>
            <person name="Leao P.N."/>
        </authorList>
    </citation>
    <scope>NUCLEOTIDE SEQUENCE [LARGE SCALE GENOMIC DNA]</scope>
    <source>
        <strain evidence="5 6">LEGE 06123</strain>
    </source>
</reference>
<dbReference type="PANTHER" id="PTHR23407:SF1">
    <property type="entry name" value="5-FORMYLTETRAHYDROFOLATE CYCLO-LIGASE"/>
    <property type="match status" value="1"/>
</dbReference>
<dbReference type="SUPFAM" id="SSF100950">
    <property type="entry name" value="NagB/RpiA/CoA transferase-like"/>
    <property type="match status" value="1"/>
</dbReference>
<comment type="catalytic activity">
    <reaction evidence="4">
        <text>(6S)-5-formyl-5,6,7,8-tetrahydrofolate + ATP = (6R)-5,10-methenyltetrahydrofolate + ADP + phosphate</text>
        <dbReference type="Rhea" id="RHEA:10488"/>
        <dbReference type="ChEBI" id="CHEBI:30616"/>
        <dbReference type="ChEBI" id="CHEBI:43474"/>
        <dbReference type="ChEBI" id="CHEBI:57455"/>
        <dbReference type="ChEBI" id="CHEBI:57457"/>
        <dbReference type="ChEBI" id="CHEBI:456216"/>
        <dbReference type="EC" id="6.3.3.2"/>
    </reaction>
</comment>
<dbReference type="NCBIfam" id="TIGR02727">
    <property type="entry name" value="MTHFS_bact"/>
    <property type="match status" value="1"/>
</dbReference>
<dbReference type="Proteomes" id="UP000651156">
    <property type="component" value="Unassembled WGS sequence"/>
</dbReference>
<sequence>MVISQPVKVELRRLLLHKRQSMNLKEWQEKSRLICSHLQASSPFTQAKTILTYFSFRQEPDLSALFTAKKNWGFPRCINQSLNWHLWHPGNDTRIGDYGILEPLPCAPLIKANEVDLILVPAVACDIRGYRLGYGGGFYDRLLSSAEWKSKPTIGIVFDFAYLPQLPIETWDIPLHIVCTETGLKMMQ</sequence>
<dbReference type="PIRSF" id="PIRSF006806">
    <property type="entry name" value="FTHF_cligase"/>
    <property type="match status" value="1"/>
</dbReference>
<keyword evidence="6" id="KW-1185">Reference proteome</keyword>
<dbReference type="InterPro" id="IPR037171">
    <property type="entry name" value="NagB/RpiA_transferase-like"/>
</dbReference>
<keyword evidence="4" id="KW-0460">Magnesium</keyword>
<keyword evidence="2 4" id="KW-0547">Nucleotide-binding</keyword>
<dbReference type="Pfam" id="PF01812">
    <property type="entry name" value="5-FTHF_cyc-lig"/>
    <property type="match status" value="1"/>
</dbReference>
<keyword evidence="5" id="KW-0436">Ligase</keyword>
<evidence type="ECO:0000313" key="6">
    <source>
        <dbReference type="Proteomes" id="UP000651156"/>
    </source>
</evidence>
<evidence type="ECO:0000256" key="2">
    <source>
        <dbReference type="ARBA" id="ARBA00022741"/>
    </source>
</evidence>
<name>A0ABR9UL47_9CHRO</name>
<dbReference type="EMBL" id="JADEWN010000002">
    <property type="protein sequence ID" value="MBE9189018.1"/>
    <property type="molecule type" value="Genomic_DNA"/>
</dbReference>